<evidence type="ECO:0000313" key="2">
    <source>
        <dbReference type="EnsemblPlants" id="Solyc00g025660.1.1.1.CDS"/>
    </source>
</evidence>
<reference evidence="2" key="2">
    <citation type="submission" date="2019-04" db="UniProtKB">
        <authorList>
            <consortium name="EnsemblPlants"/>
        </authorList>
    </citation>
    <scope>IDENTIFICATION</scope>
    <source>
        <strain evidence="2">cv. Heinz 1706</strain>
    </source>
</reference>
<dbReference type="AlphaFoldDB" id="A0A494G944"/>
<accession>A0A494G944</accession>
<keyword evidence="3" id="KW-1185">Reference proteome</keyword>
<reference evidence="2" key="1">
    <citation type="journal article" date="2012" name="Nature">
        <title>The tomato genome sequence provides insights into fleshy fruit evolution.</title>
        <authorList>
            <consortium name="Tomato Genome Consortium"/>
        </authorList>
    </citation>
    <scope>NUCLEOTIDE SEQUENCE [LARGE SCALE GENOMIC DNA]</scope>
    <source>
        <strain evidence="2">cv. Heinz 1706</strain>
    </source>
</reference>
<dbReference type="OMA" id="PACIQEY"/>
<dbReference type="PaxDb" id="4081-Solyc00g025660.1.1"/>
<protein>
    <submittedName>
        <fullName evidence="2">Uncharacterized protein</fullName>
    </submittedName>
</protein>
<dbReference type="EnsemblPlants" id="Solyc00g025660.1.1">
    <property type="protein sequence ID" value="Solyc00g025660.1.1.1.CDS"/>
    <property type="gene ID" value="Solyc00g025660.1"/>
</dbReference>
<feature type="compositionally biased region" description="Acidic residues" evidence="1">
    <location>
        <begin position="292"/>
        <end position="311"/>
    </location>
</feature>
<feature type="compositionally biased region" description="Polar residues" evidence="1">
    <location>
        <begin position="279"/>
        <end position="288"/>
    </location>
</feature>
<dbReference type="Gramene" id="Solyc00g025660.1.1">
    <property type="protein sequence ID" value="Solyc00g025660.1.1.1.CDS"/>
    <property type="gene ID" value="Solyc00g025660.1"/>
</dbReference>
<dbReference type="InParanoid" id="A0A494G944"/>
<sequence>MEFQQGKRIKNVDANVPGMRTVVNKELYDNWSQEKTKYNIKDLKSQMKIWQKIFIHCIHPRTGGTDYLNATQKVIMYYISIGEPICLPFLLFNYLKECIEKSRTTTGSENKRFISYIPYGRLLSDIFVQNKLVKTLSDIGLHEDLVMSIGDALNGTKLKKMQIIEKVQVAPKEDTSDEVRQRNYHVDDFPLWSKKDNPACIQEYVRMLRRQGDPITLEEFVQALPENPPKLATRKSRRATSSKPSDPKGKGILTEEPTKKKVASKTVVIREPSPERPSQRTLVQPCQVSESESSEDTWEDSSSEETEDDDIPVAKRRKVTLEEEEDEQDDHEIIQNVLQVIRESSDAEESTDSDVVPLVKRRKLPLRDTSAERGRSRASI</sequence>
<evidence type="ECO:0000313" key="3">
    <source>
        <dbReference type="Proteomes" id="UP000004994"/>
    </source>
</evidence>
<feature type="region of interest" description="Disordered" evidence="1">
    <location>
        <begin position="226"/>
        <end position="380"/>
    </location>
</feature>
<name>A0A494G944_SOLLC</name>
<dbReference type="Proteomes" id="UP000004994">
    <property type="component" value="Unassembled WGS sequence"/>
</dbReference>
<proteinExistence type="predicted"/>
<organism evidence="2">
    <name type="scientific">Solanum lycopersicum</name>
    <name type="common">Tomato</name>
    <name type="synonym">Lycopersicon esculentum</name>
    <dbReference type="NCBI Taxonomy" id="4081"/>
    <lineage>
        <taxon>Eukaryota</taxon>
        <taxon>Viridiplantae</taxon>
        <taxon>Streptophyta</taxon>
        <taxon>Embryophyta</taxon>
        <taxon>Tracheophyta</taxon>
        <taxon>Spermatophyta</taxon>
        <taxon>Magnoliopsida</taxon>
        <taxon>eudicotyledons</taxon>
        <taxon>Gunneridae</taxon>
        <taxon>Pentapetalae</taxon>
        <taxon>asterids</taxon>
        <taxon>lamiids</taxon>
        <taxon>Solanales</taxon>
        <taxon>Solanaceae</taxon>
        <taxon>Solanoideae</taxon>
        <taxon>Solaneae</taxon>
        <taxon>Solanum</taxon>
        <taxon>Solanum subgen. Lycopersicon</taxon>
    </lineage>
</organism>
<evidence type="ECO:0000256" key="1">
    <source>
        <dbReference type="SAM" id="MobiDB-lite"/>
    </source>
</evidence>
<feature type="compositionally biased region" description="Basic and acidic residues" evidence="1">
    <location>
        <begin position="365"/>
        <end position="380"/>
    </location>
</feature>